<dbReference type="Proteomes" id="UP001341840">
    <property type="component" value="Unassembled WGS sequence"/>
</dbReference>
<reference evidence="2 3" key="1">
    <citation type="journal article" date="2023" name="Plants (Basel)">
        <title>Bridging the Gap: Combining Genomics and Transcriptomics Approaches to Understand Stylosanthes scabra, an Orphan Legume from the Brazilian Caatinga.</title>
        <authorList>
            <person name="Ferreira-Neto J.R.C."/>
            <person name="da Silva M.D."/>
            <person name="Binneck E."/>
            <person name="de Melo N.F."/>
            <person name="da Silva R.H."/>
            <person name="de Melo A.L.T.M."/>
            <person name="Pandolfi V."/>
            <person name="Bustamante F.O."/>
            <person name="Brasileiro-Vidal A.C."/>
            <person name="Benko-Iseppon A.M."/>
        </authorList>
    </citation>
    <scope>NUCLEOTIDE SEQUENCE [LARGE SCALE GENOMIC DNA]</scope>
    <source>
        <tissue evidence="2">Leaves</tissue>
    </source>
</reference>
<comment type="caution">
    <text evidence="2">The sequence shown here is derived from an EMBL/GenBank/DDBJ whole genome shotgun (WGS) entry which is preliminary data.</text>
</comment>
<keyword evidence="3" id="KW-1185">Reference proteome</keyword>
<sequence length="71" mass="7965">EALRCDGSDEEPMMIEGDSDDDEGTIPVSRGFRRALEHSSTLLISPLSTWRPVLLLVRLTEVPDHMCKARL</sequence>
<proteinExistence type="predicted"/>
<feature type="region of interest" description="Disordered" evidence="1">
    <location>
        <begin position="1"/>
        <end position="26"/>
    </location>
</feature>
<evidence type="ECO:0000313" key="2">
    <source>
        <dbReference type="EMBL" id="MED6154557.1"/>
    </source>
</evidence>
<gene>
    <name evidence="2" type="ORF">PIB30_113715</name>
</gene>
<accession>A0ABU6U1N6</accession>
<evidence type="ECO:0000256" key="1">
    <source>
        <dbReference type="SAM" id="MobiDB-lite"/>
    </source>
</evidence>
<dbReference type="EMBL" id="JASCZI010100148">
    <property type="protein sequence ID" value="MED6154557.1"/>
    <property type="molecule type" value="Genomic_DNA"/>
</dbReference>
<feature type="compositionally biased region" description="Acidic residues" evidence="1">
    <location>
        <begin position="8"/>
        <end position="24"/>
    </location>
</feature>
<protein>
    <submittedName>
        <fullName evidence="2">Uncharacterized protein</fullName>
    </submittedName>
</protein>
<organism evidence="2 3">
    <name type="scientific">Stylosanthes scabra</name>
    <dbReference type="NCBI Taxonomy" id="79078"/>
    <lineage>
        <taxon>Eukaryota</taxon>
        <taxon>Viridiplantae</taxon>
        <taxon>Streptophyta</taxon>
        <taxon>Embryophyta</taxon>
        <taxon>Tracheophyta</taxon>
        <taxon>Spermatophyta</taxon>
        <taxon>Magnoliopsida</taxon>
        <taxon>eudicotyledons</taxon>
        <taxon>Gunneridae</taxon>
        <taxon>Pentapetalae</taxon>
        <taxon>rosids</taxon>
        <taxon>fabids</taxon>
        <taxon>Fabales</taxon>
        <taxon>Fabaceae</taxon>
        <taxon>Papilionoideae</taxon>
        <taxon>50 kb inversion clade</taxon>
        <taxon>dalbergioids sensu lato</taxon>
        <taxon>Dalbergieae</taxon>
        <taxon>Pterocarpus clade</taxon>
        <taxon>Stylosanthes</taxon>
    </lineage>
</organism>
<name>A0ABU6U1N6_9FABA</name>
<feature type="non-terminal residue" evidence="2">
    <location>
        <position position="1"/>
    </location>
</feature>
<feature type="non-terminal residue" evidence="2">
    <location>
        <position position="71"/>
    </location>
</feature>
<evidence type="ECO:0000313" key="3">
    <source>
        <dbReference type="Proteomes" id="UP001341840"/>
    </source>
</evidence>